<comment type="subcellular location">
    <subcellularLocation>
        <location evidence="10">Cell inner membrane</location>
    </subcellularLocation>
    <subcellularLocation>
        <location evidence="2">Cell membrane</location>
        <topology evidence="2">Single-pass membrane protein</topology>
    </subcellularLocation>
</comment>
<keyword evidence="8" id="KW-1133">Transmembrane helix</keyword>
<dbReference type="InterPro" id="IPR005503">
    <property type="entry name" value="FliL"/>
</dbReference>
<dbReference type="AlphaFoldDB" id="A0A0H2W6Z6"/>
<dbReference type="KEGG" id="ypm:YP_3053"/>
<dbReference type="GO" id="GO:0071973">
    <property type="term" value="P:bacterial-type flagellum-dependent cell motility"/>
    <property type="evidence" value="ECO:0007669"/>
    <property type="project" value="InterPro"/>
</dbReference>
<evidence type="ECO:0000256" key="7">
    <source>
        <dbReference type="ARBA" id="ARBA00022779"/>
    </source>
</evidence>
<evidence type="ECO:0000256" key="4">
    <source>
        <dbReference type="ARBA" id="ARBA00022475"/>
    </source>
</evidence>
<keyword evidence="7 10" id="KW-0283">Flagellar rotation</keyword>
<keyword evidence="6" id="KW-0812">Transmembrane</keyword>
<accession>A0A0H2W6Z6</accession>
<dbReference type="HOGENOM" id="CLU_142922_0_0_6"/>
<evidence type="ECO:0000313" key="11">
    <source>
        <dbReference type="EMBL" id="AAS63226.1"/>
    </source>
</evidence>
<evidence type="ECO:0000313" key="12">
    <source>
        <dbReference type="Proteomes" id="UP000001019"/>
    </source>
</evidence>
<reference evidence="12" key="1">
    <citation type="journal article" date="2004" name="DNA Res.">
        <title>Complete genome sequence of Yersinia pestis strain 91001, an isolate avirulent to humans.</title>
        <authorList>
            <person name="Song Y."/>
            <person name="Tong Z."/>
            <person name="Wang J."/>
            <person name="Wang L."/>
            <person name="Guo Z."/>
            <person name="Han Y."/>
            <person name="Zhang J."/>
            <person name="Pei D."/>
            <person name="Zhou D."/>
            <person name="Qin H."/>
            <person name="Pang X."/>
            <person name="Han Y."/>
            <person name="Zhai J."/>
            <person name="Li M."/>
            <person name="Cui B."/>
            <person name="Qi Z."/>
            <person name="Jin L."/>
            <person name="Dai R."/>
            <person name="Chen F."/>
            <person name="Li S."/>
            <person name="Ye C."/>
            <person name="Du Z."/>
            <person name="Lin W."/>
            <person name="Wang J."/>
            <person name="Yu J."/>
            <person name="Yang H."/>
            <person name="Wang J."/>
            <person name="Huang P."/>
            <person name="Yang R."/>
        </authorList>
    </citation>
    <scope>NUCLEOTIDE SEQUENCE [LARGE SCALE GENOMIC DNA]</scope>
    <source>
        <strain evidence="12">91001 / Biovar Mediaevalis</strain>
    </source>
</reference>
<comment type="similarity">
    <text evidence="3 10">Belongs to the FliL family.</text>
</comment>
<proteinExistence type="inferred from homology"/>
<organism evidence="11 12">
    <name type="scientific">Yersinia pestis</name>
    <dbReference type="NCBI Taxonomy" id="632"/>
    <lineage>
        <taxon>Bacteria</taxon>
        <taxon>Pseudomonadati</taxon>
        <taxon>Pseudomonadota</taxon>
        <taxon>Gammaproteobacteria</taxon>
        <taxon>Enterobacterales</taxon>
        <taxon>Yersiniaceae</taxon>
        <taxon>Yersinia</taxon>
    </lineage>
</organism>
<comment type="function">
    <text evidence="1 10">Controls the rotational direction of flagella during chemotaxis.</text>
</comment>
<name>A0A0H2W6Z6_YERPE</name>
<evidence type="ECO:0000256" key="1">
    <source>
        <dbReference type="ARBA" id="ARBA00002254"/>
    </source>
</evidence>
<evidence type="ECO:0000256" key="2">
    <source>
        <dbReference type="ARBA" id="ARBA00004162"/>
    </source>
</evidence>
<keyword evidence="10" id="KW-0997">Cell inner membrane</keyword>
<dbReference type="GO" id="GO:0009425">
    <property type="term" value="C:bacterial-type flagellum basal body"/>
    <property type="evidence" value="ECO:0007669"/>
    <property type="project" value="InterPro"/>
</dbReference>
<keyword evidence="4" id="KW-1003">Cell membrane</keyword>
<dbReference type="EMBL" id="AE017042">
    <property type="protein sequence ID" value="AAS63226.1"/>
    <property type="molecule type" value="Genomic_DNA"/>
</dbReference>
<dbReference type="GO" id="GO:0005886">
    <property type="term" value="C:plasma membrane"/>
    <property type="evidence" value="ECO:0007669"/>
    <property type="project" value="UniProtKB-SubCell"/>
</dbReference>
<gene>
    <name evidence="11" type="ordered locus">YP_3053</name>
</gene>
<dbReference type="EnsemblBacteria" id="AAS63226">
    <property type="protein sequence ID" value="AAS63226"/>
    <property type="gene ID" value="YP_3053"/>
</dbReference>
<evidence type="ECO:0000256" key="6">
    <source>
        <dbReference type="ARBA" id="ARBA00022692"/>
    </source>
</evidence>
<protein>
    <recommendedName>
        <fullName evidence="10">Flagellar protein FliL</fullName>
    </recommendedName>
</protein>
<keyword evidence="5 10" id="KW-0145">Chemotaxis</keyword>
<keyword evidence="11" id="KW-0282">Flagellum</keyword>
<evidence type="ECO:0000256" key="8">
    <source>
        <dbReference type="ARBA" id="ARBA00022989"/>
    </source>
</evidence>
<dbReference type="GO" id="GO:0006935">
    <property type="term" value="P:chemotaxis"/>
    <property type="evidence" value="ECO:0007669"/>
    <property type="project" value="UniProtKB-KW"/>
</dbReference>
<keyword evidence="9 10" id="KW-0472">Membrane</keyword>
<dbReference type="Pfam" id="PF03748">
    <property type="entry name" value="FliL"/>
    <property type="match status" value="1"/>
</dbReference>
<evidence type="ECO:0000256" key="5">
    <source>
        <dbReference type="ARBA" id="ARBA00022500"/>
    </source>
</evidence>
<evidence type="ECO:0000256" key="9">
    <source>
        <dbReference type="ARBA" id="ARBA00023136"/>
    </source>
</evidence>
<keyword evidence="11" id="KW-0969">Cilium</keyword>
<dbReference type="Proteomes" id="UP000001019">
    <property type="component" value="Chromosome"/>
</dbReference>
<sequence length="157" mass="17860">MMKTKKKVFSPKIRAFLLLISGMAAVFLFSRESVLKQMGYQPATVSQSFTRGNKAVQFVEIKNMVITLKDNNTERYLQLELGMATGDDKDIKNVIAMVPVIQATTVNLLSSMDYQAVRHTSILDLRRQLMNEYKQDFAGLNVPMPFDDVVISRMVFQ</sequence>
<keyword evidence="11" id="KW-0966">Cell projection</keyword>
<evidence type="ECO:0000256" key="3">
    <source>
        <dbReference type="ARBA" id="ARBA00008281"/>
    </source>
</evidence>
<evidence type="ECO:0000256" key="10">
    <source>
        <dbReference type="RuleBase" id="RU364125"/>
    </source>
</evidence>